<evidence type="ECO:0000256" key="5">
    <source>
        <dbReference type="RuleBase" id="RU365068"/>
    </source>
</evidence>
<feature type="domain" description="Helicase C-terminal" evidence="8">
    <location>
        <begin position="415"/>
        <end position="585"/>
    </location>
</feature>
<organism evidence="9 10">
    <name type="scientific">Polypedilum vanderplanki</name>
    <name type="common">Sleeping chironomid midge</name>
    <dbReference type="NCBI Taxonomy" id="319348"/>
    <lineage>
        <taxon>Eukaryota</taxon>
        <taxon>Metazoa</taxon>
        <taxon>Ecdysozoa</taxon>
        <taxon>Arthropoda</taxon>
        <taxon>Hexapoda</taxon>
        <taxon>Insecta</taxon>
        <taxon>Pterygota</taxon>
        <taxon>Neoptera</taxon>
        <taxon>Endopterygota</taxon>
        <taxon>Diptera</taxon>
        <taxon>Nematocera</taxon>
        <taxon>Chironomoidea</taxon>
        <taxon>Chironomidae</taxon>
        <taxon>Chironominae</taxon>
        <taxon>Polypedilum</taxon>
        <taxon>Polypedilum</taxon>
    </lineage>
</organism>
<evidence type="ECO:0000256" key="3">
    <source>
        <dbReference type="ARBA" id="ARBA00022840"/>
    </source>
</evidence>
<dbReference type="InterPro" id="IPR011545">
    <property type="entry name" value="DEAD/DEAH_box_helicase_dom"/>
</dbReference>
<keyword evidence="5" id="KW-0347">Helicase</keyword>
<accession>A0A9J6CAE7</accession>
<keyword evidence="1 5" id="KW-0547">Nucleotide-binding</keyword>
<evidence type="ECO:0000313" key="10">
    <source>
        <dbReference type="Proteomes" id="UP001107558"/>
    </source>
</evidence>
<comment type="catalytic activity">
    <reaction evidence="5">
        <text>ATP + H2O = ADP + phosphate + H(+)</text>
        <dbReference type="Rhea" id="RHEA:13065"/>
        <dbReference type="ChEBI" id="CHEBI:15377"/>
        <dbReference type="ChEBI" id="CHEBI:15378"/>
        <dbReference type="ChEBI" id="CHEBI:30616"/>
        <dbReference type="ChEBI" id="CHEBI:43474"/>
        <dbReference type="ChEBI" id="CHEBI:456216"/>
        <dbReference type="EC" id="3.6.4.13"/>
    </reaction>
</comment>
<evidence type="ECO:0000256" key="4">
    <source>
        <dbReference type="ARBA" id="ARBA00022884"/>
    </source>
</evidence>
<protein>
    <recommendedName>
        <fullName evidence="5">ATP-dependent RNA helicase</fullName>
        <ecNumber evidence="5">3.6.4.13</ecNumber>
    </recommendedName>
</protein>
<dbReference type="PROSITE" id="PS51192">
    <property type="entry name" value="HELICASE_ATP_BIND_1"/>
    <property type="match status" value="1"/>
</dbReference>
<dbReference type="Gene3D" id="3.40.50.300">
    <property type="entry name" value="P-loop containing nucleotide triphosphate hydrolases"/>
    <property type="match status" value="2"/>
</dbReference>
<name>A0A9J6CAE7_POLVA</name>
<dbReference type="GO" id="GO:0003723">
    <property type="term" value="F:RNA binding"/>
    <property type="evidence" value="ECO:0007669"/>
    <property type="project" value="UniProtKB-UniRule"/>
</dbReference>
<dbReference type="GO" id="GO:0016787">
    <property type="term" value="F:hydrolase activity"/>
    <property type="evidence" value="ECO:0007669"/>
    <property type="project" value="UniProtKB-KW"/>
</dbReference>
<dbReference type="GO" id="GO:0005524">
    <property type="term" value="F:ATP binding"/>
    <property type="evidence" value="ECO:0007669"/>
    <property type="project" value="UniProtKB-UniRule"/>
</dbReference>
<keyword evidence="2 5" id="KW-0378">Hydrolase</keyword>
<feature type="domain" description="Helicase ATP-binding" evidence="7">
    <location>
        <begin position="176"/>
        <end position="361"/>
    </location>
</feature>
<evidence type="ECO:0000256" key="2">
    <source>
        <dbReference type="ARBA" id="ARBA00022801"/>
    </source>
</evidence>
<dbReference type="SMART" id="SM00487">
    <property type="entry name" value="DEXDc"/>
    <property type="match status" value="1"/>
</dbReference>
<evidence type="ECO:0000256" key="1">
    <source>
        <dbReference type="ARBA" id="ARBA00022741"/>
    </source>
</evidence>
<dbReference type="PROSITE" id="PS51194">
    <property type="entry name" value="HELICASE_CTER"/>
    <property type="match status" value="1"/>
</dbReference>
<feature type="compositionally biased region" description="Basic and acidic residues" evidence="6">
    <location>
        <begin position="91"/>
        <end position="100"/>
    </location>
</feature>
<dbReference type="InterPro" id="IPR027417">
    <property type="entry name" value="P-loop_NTPase"/>
</dbReference>
<comment type="function">
    <text evidence="5">RNA helicase.</text>
</comment>
<dbReference type="CDD" id="cd17946">
    <property type="entry name" value="DEADc_DDX24"/>
    <property type="match status" value="1"/>
</dbReference>
<dbReference type="InterPro" id="IPR014001">
    <property type="entry name" value="Helicase_ATP-bd"/>
</dbReference>
<dbReference type="GO" id="GO:0003724">
    <property type="term" value="F:RNA helicase activity"/>
    <property type="evidence" value="ECO:0007669"/>
    <property type="project" value="UniProtKB-EC"/>
</dbReference>
<dbReference type="Proteomes" id="UP001107558">
    <property type="component" value="Chromosome 2"/>
</dbReference>
<feature type="compositionally biased region" description="Acidic residues" evidence="6">
    <location>
        <begin position="80"/>
        <end position="90"/>
    </location>
</feature>
<keyword evidence="10" id="KW-1185">Reference proteome</keyword>
<sequence>MGKKKIDNKFKSAKWKQVKIDGNLVGDDLEGFAGLEVLENYNSSFLSGTSKNKSYLSNELDGDIFDVTKKKGKKNKKDEDESENSSESENEEKNKEDDQPKKKKLKKANQDNFPGKFVLLNPPSEQDRIEELFSNEENSEIRTTWNQIGITSDEIIRSLIENNFKCPTEIQRLTIPVSAYGKFDILAASETGSGKSLAFLLPIVQNVQKSLKENEKEEDNLFSLILTPTRELAQQIHKHLDAVAKYTKVTTACLIGGLAIVKQERVLNSNPNIIIGTPGRVWELIQDGNKHMQKIINVKYLVIDETDRMLQKGHFAELEKIIELLNSSESNPKRQTFVFSATLTMTHELPEYVLKKKKKHLKQLSAEASKEQRIETLVNILGMKNSHKVFDITKNAGVAEKVVESRILCSLDEKDFYLYYILLQFPGRTLVFCNSIDCVKRTVSVLSCLNVSPISLHGHMEQKQRLKNLEKFQKHEDSIMIATNCAARGLDIPNVQHVIHYQVPTTGEDYVHRSGRTARANKEGLSVLIIEPNEVKNYVKLQKTLGRNEDLPMFPVDGKIMRNVKERVRKAREIESLEFQLKKTTDMKNWKKKAADDIGILDSDDDDNESNTNRHLKQINLALKHKKADLAKMLSTSLIPGSIYSLKFPIGQINEKIETNPLNIIKKAKHGNFKAKKMKLFRKRQQ</sequence>
<dbReference type="AlphaFoldDB" id="A0A9J6CAE7"/>
<comment type="similarity">
    <text evidence="5">Belongs to the DEAD box helicase family.</text>
</comment>
<feature type="region of interest" description="Disordered" evidence="6">
    <location>
        <begin position="67"/>
        <end position="107"/>
    </location>
</feature>
<reference evidence="9" key="1">
    <citation type="submission" date="2021-03" db="EMBL/GenBank/DDBJ databases">
        <title>Chromosome level genome of the anhydrobiotic midge Polypedilum vanderplanki.</title>
        <authorList>
            <person name="Yoshida Y."/>
            <person name="Kikawada T."/>
            <person name="Gusev O."/>
        </authorList>
    </citation>
    <scope>NUCLEOTIDE SEQUENCE</scope>
    <source>
        <strain evidence="9">NIAS01</strain>
        <tissue evidence="9">Whole body or cell culture</tissue>
    </source>
</reference>
<dbReference type="InterPro" id="IPR001650">
    <property type="entry name" value="Helicase_C-like"/>
</dbReference>
<dbReference type="PANTHER" id="PTHR24031">
    <property type="entry name" value="RNA HELICASE"/>
    <property type="match status" value="1"/>
</dbReference>
<evidence type="ECO:0000259" key="7">
    <source>
        <dbReference type="PROSITE" id="PS51192"/>
    </source>
</evidence>
<keyword evidence="3 5" id="KW-0067">ATP-binding</keyword>
<dbReference type="CDD" id="cd18787">
    <property type="entry name" value="SF2_C_DEAD"/>
    <property type="match status" value="1"/>
</dbReference>
<evidence type="ECO:0000259" key="8">
    <source>
        <dbReference type="PROSITE" id="PS51194"/>
    </source>
</evidence>
<proteinExistence type="inferred from homology"/>
<evidence type="ECO:0000256" key="6">
    <source>
        <dbReference type="SAM" id="MobiDB-lite"/>
    </source>
</evidence>
<gene>
    <name evidence="9" type="ORF">PVAND_008635</name>
</gene>
<dbReference type="SMART" id="SM00490">
    <property type="entry name" value="HELICc"/>
    <property type="match status" value="1"/>
</dbReference>
<dbReference type="EMBL" id="JADBJN010000002">
    <property type="protein sequence ID" value="KAG5679034.1"/>
    <property type="molecule type" value="Genomic_DNA"/>
</dbReference>
<dbReference type="EC" id="3.6.4.13" evidence="5"/>
<keyword evidence="4 5" id="KW-0694">RNA-binding</keyword>
<dbReference type="Pfam" id="PF00270">
    <property type="entry name" value="DEAD"/>
    <property type="match status" value="1"/>
</dbReference>
<dbReference type="Pfam" id="PF00271">
    <property type="entry name" value="Helicase_C"/>
    <property type="match status" value="1"/>
</dbReference>
<dbReference type="SUPFAM" id="SSF52540">
    <property type="entry name" value="P-loop containing nucleoside triphosphate hydrolases"/>
    <property type="match status" value="1"/>
</dbReference>
<evidence type="ECO:0000313" key="9">
    <source>
        <dbReference type="EMBL" id="KAG5679034.1"/>
    </source>
</evidence>
<dbReference type="OrthoDB" id="4310724at2759"/>
<comment type="caution">
    <text evidence="9">The sequence shown here is derived from an EMBL/GenBank/DDBJ whole genome shotgun (WGS) entry which is preliminary data.</text>
</comment>
<comment type="domain">
    <text evidence="5">The Q motif is unique to and characteristic of the DEAD box family of RNA helicases and controls ATP binding and hydrolysis.</text>
</comment>